<feature type="region of interest" description="Disordered" evidence="1">
    <location>
        <begin position="108"/>
        <end position="130"/>
    </location>
</feature>
<evidence type="ECO:0000313" key="4">
    <source>
        <dbReference type="Proteomes" id="UP001221142"/>
    </source>
</evidence>
<feature type="compositionally biased region" description="Basic and acidic residues" evidence="1">
    <location>
        <begin position="735"/>
        <end position="755"/>
    </location>
</feature>
<feature type="region of interest" description="Disordered" evidence="1">
    <location>
        <begin position="566"/>
        <end position="722"/>
    </location>
</feature>
<evidence type="ECO:0000256" key="2">
    <source>
        <dbReference type="SAM" id="Phobius"/>
    </source>
</evidence>
<protein>
    <submittedName>
        <fullName evidence="3">Uncharacterized protein</fullName>
    </submittedName>
</protein>
<feature type="compositionally biased region" description="Acidic residues" evidence="1">
    <location>
        <begin position="590"/>
        <end position="614"/>
    </location>
</feature>
<keyword evidence="2" id="KW-0472">Membrane</keyword>
<feature type="compositionally biased region" description="Low complexity" evidence="1">
    <location>
        <begin position="639"/>
        <end position="710"/>
    </location>
</feature>
<evidence type="ECO:0000313" key="3">
    <source>
        <dbReference type="EMBL" id="KAJ7617428.1"/>
    </source>
</evidence>
<feature type="compositionally biased region" description="Acidic residues" evidence="1">
    <location>
        <begin position="756"/>
        <end position="768"/>
    </location>
</feature>
<organism evidence="3 4">
    <name type="scientific">Roridomyces roridus</name>
    <dbReference type="NCBI Taxonomy" id="1738132"/>
    <lineage>
        <taxon>Eukaryota</taxon>
        <taxon>Fungi</taxon>
        <taxon>Dikarya</taxon>
        <taxon>Basidiomycota</taxon>
        <taxon>Agaricomycotina</taxon>
        <taxon>Agaricomycetes</taxon>
        <taxon>Agaricomycetidae</taxon>
        <taxon>Agaricales</taxon>
        <taxon>Marasmiineae</taxon>
        <taxon>Mycenaceae</taxon>
        <taxon>Roridomyces</taxon>
    </lineage>
</organism>
<reference evidence="3" key="1">
    <citation type="submission" date="2023-03" db="EMBL/GenBank/DDBJ databases">
        <title>Massive genome expansion in bonnet fungi (Mycena s.s.) driven by repeated elements and novel gene families across ecological guilds.</title>
        <authorList>
            <consortium name="Lawrence Berkeley National Laboratory"/>
            <person name="Harder C.B."/>
            <person name="Miyauchi S."/>
            <person name="Viragh M."/>
            <person name="Kuo A."/>
            <person name="Thoen E."/>
            <person name="Andreopoulos B."/>
            <person name="Lu D."/>
            <person name="Skrede I."/>
            <person name="Drula E."/>
            <person name="Henrissat B."/>
            <person name="Morin E."/>
            <person name="Kohler A."/>
            <person name="Barry K."/>
            <person name="LaButti K."/>
            <person name="Morin E."/>
            <person name="Salamov A."/>
            <person name="Lipzen A."/>
            <person name="Mereny Z."/>
            <person name="Hegedus B."/>
            <person name="Baldrian P."/>
            <person name="Stursova M."/>
            <person name="Weitz H."/>
            <person name="Taylor A."/>
            <person name="Grigoriev I.V."/>
            <person name="Nagy L.G."/>
            <person name="Martin F."/>
            <person name="Kauserud H."/>
        </authorList>
    </citation>
    <scope>NUCLEOTIDE SEQUENCE</scope>
    <source>
        <strain evidence="3">9284</strain>
    </source>
</reference>
<evidence type="ECO:0000256" key="1">
    <source>
        <dbReference type="SAM" id="MobiDB-lite"/>
    </source>
</evidence>
<keyword evidence="2" id="KW-0812">Transmembrane</keyword>
<keyword evidence="2" id="KW-1133">Transmembrane helix</keyword>
<gene>
    <name evidence="3" type="ORF">FB45DRAFT_1034709</name>
</gene>
<comment type="caution">
    <text evidence="3">The sequence shown here is derived from an EMBL/GenBank/DDBJ whole genome shotgun (WGS) entry which is preliminary data.</text>
</comment>
<keyword evidence="4" id="KW-1185">Reference proteome</keyword>
<dbReference type="AlphaFoldDB" id="A0AAD7FGN7"/>
<accession>A0AAD7FGN7</accession>
<feature type="transmembrane region" description="Helical" evidence="2">
    <location>
        <begin position="65"/>
        <end position="86"/>
    </location>
</feature>
<feature type="compositionally biased region" description="Low complexity" evidence="1">
    <location>
        <begin position="108"/>
        <end position="125"/>
    </location>
</feature>
<sequence>MRLQPNMLHTVQCLPNLHLPEDSDTLIRTWILALQMPPADVVAGSYVCRGLHGRDLFVYKTRAQLFMVLGSLVSFSYLGIAPVALLHQPQYPRKMSEGAGVVPVVETPPVATTTPTSPVQTTSTPTPTPLVPDAPVVVVTITPTPPVQTTGTPIPTLLVPDTPVVPVATTTPTPLVQMTGMPTPTPLVPDAPLDMGDTPPELPGNTHARRHPDRPIIPPRARYRPKEKNSAALTRLRRQIRANKSQAVADDIRDIRQAVEDLVPVVATRHNMSVKEIRRRVYNVSALKAKRNKVSVYNAQVCCIMEDLNEGREFGNRYTMEEAKRMMKEDPSLKENIDPDDLKRMVAKLEAEGVLKRTGVRGDNIAAAVDAQRTLDVILELIRGLYHRTGILGFAFFTRGNFNDVLAPVSMESGDALGFCSEILGREPELINTMLELWAVQKSAGAITAPTTEKMRSLGSAMIKSGLIQVTGKINVNMNFEGYIKSIVQAKHVALTGWPAGVPWKRLGKITNAGHVRAVYKALKDGTCKWKKLTEAEEEEEERRFNKLIKKGLAEEASMRKIRLDCGGKHQTQETERKCRARRTETYAESGDDDNEPEPESDPDNEPEPSDNEDQPFANYNGDYSDEDGHAQRKKAKSSKPAAKSVSSKPAAKSASKSASSSKSTTKAKPAATKAKPAATKSKANPATKTKPKPSATKPKPKPAKTAFIPTPAPPRVVMKGGKFVPNGAAIAAHEREMIAARGKHERENRERGGGSDDEGGEESDEPEDARPKKKRRVTNDGEEGEEEPEEGEPVVVKSKKRSVVGDKRCREDDEEEQEPEPVAKKKKKASGVGKKHSEVLEPEVVVSRPVPRPAHKGAPNTGIRRRGPPGVRNIVPPTSGTYICPLIGEDIPWRCPF</sequence>
<dbReference type="EMBL" id="JARKIF010000021">
    <property type="protein sequence ID" value="KAJ7617428.1"/>
    <property type="molecule type" value="Genomic_DNA"/>
</dbReference>
<feature type="region of interest" description="Disordered" evidence="1">
    <location>
        <begin position="201"/>
        <end position="229"/>
    </location>
</feature>
<proteinExistence type="predicted"/>
<feature type="region of interest" description="Disordered" evidence="1">
    <location>
        <begin position="735"/>
        <end position="874"/>
    </location>
</feature>
<feature type="compositionally biased region" description="Basic and acidic residues" evidence="1">
    <location>
        <begin position="566"/>
        <end position="586"/>
    </location>
</feature>
<feature type="compositionally biased region" description="Acidic residues" evidence="1">
    <location>
        <begin position="781"/>
        <end position="793"/>
    </location>
</feature>
<dbReference type="Proteomes" id="UP001221142">
    <property type="component" value="Unassembled WGS sequence"/>
</dbReference>
<name>A0AAD7FGN7_9AGAR</name>